<protein>
    <recommendedName>
        <fullName evidence="5">BTB domain-containing protein</fullName>
    </recommendedName>
</protein>
<dbReference type="InterPro" id="IPR011333">
    <property type="entry name" value="SKP1/BTB/POZ_sf"/>
</dbReference>
<keyword evidence="7" id="KW-1185">Reference proteome</keyword>
<dbReference type="PANTHER" id="PTHR46336">
    <property type="entry name" value="OS02G0260700 PROTEIN"/>
    <property type="match status" value="1"/>
</dbReference>
<dbReference type="SUPFAM" id="SSF54695">
    <property type="entry name" value="POZ domain"/>
    <property type="match status" value="1"/>
</dbReference>
<dbReference type="SMART" id="SM00875">
    <property type="entry name" value="BACK"/>
    <property type="match status" value="1"/>
</dbReference>
<dbReference type="InterPro" id="IPR011705">
    <property type="entry name" value="BACK"/>
</dbReference>
<dbReference type="OMA" id="SCNQIDT"/>
<keyword evidence="3" id="KW-0833">Ubl conjugation pathway</keyword>
<dbReference type="GO" id="GO:0005634">
    <property type="term" value="C:nucleus"/>
    <property type="evidence" value="ECO:0007669"/>
    <property type="project" value="TreeGrafter"/>
</dbReference>
<evidence type="ECO:0000256" key="2">
    <source>
        <dbReference type="ARBA" id="ARBA00004906"/>
    </source>
</evidence>
<dbReference type="Gramene" id="GBG65902">
    <property type="protein sequence ID" value="GBG65902"/>
    <property type="gene ID" value="CBR_g54193"/>
</dbReference>
<sequence length="525" mass="59784">MHSVIGSQDPRCTTTTHSSRTAQLHVGNGGDNPAPYAFAFNDKNFSDRLLHIELIPECEDFICQDVQPSNPVSSTGSKSYSKRRRTSSQDADNSCVVQQHADAEELQTGGRVVKSVHICSAILAGQSPFFYKLFTSNFKEAEQRDATLRIRASEESALMDMLEFTFTGKVKAQSSQDLLDVLLMADRFQVDACTHHCTKLLNEFDLTVEDRLQFLNLPVAVQETDAVKSLIEGAKEHIAVHFRDLHKMMNEALTLPLPGVEILLESDAINVSSEDIVFDFVIKWVRQHTQDPVERQEVFKRLIHLVRFPWMSNKRLMRVCSSPDLDQDYIKKMVIEALLFKAESPFGRQKMAKEAEEKHKRFRERSYKLRPVKAVAFDNPWPHCIVYLDLKIEEVRNLWPKGHIYSQSFHCGEHEFFMSAQCNANKDSNLNTFGLFLGMHERGASAATVVVDYDFSVRTVPSMQFVSRVNSTYTFTSGKVVGYRDLFLLKWENFVADNSPFFFGGVLYIRVELSLKQNGNRPPGT</sequence>
<dbReference type="GO" id="GO:0010114">
    <property type="term" value="P:response to red light"/>
    <property type="evidence" value="ECO:0007669"/>
    <property type="project" value="TreeGrafter"/>
</dbReference>
<dbReference type="EMBL" id="BFEA01000067">
    <property type="protein sequence ID" value="GBG65902.1"/>
    <property type="molecule type" value="Genomic_DNA"/>
</dbReference>
<evidence type="ECO:0000313" key="6">
    <source>
        <dbReference type="EMBL" id="GBG65902.1"/>
    </source>
</evidence>
<evidence type="ECO:0000259" key="5">
    <source>
        <dbReference type="PROSITE" id="PS50097"/>
    </source>
</evidence>
<dbReference type="PROSITE" id="PS50097">
    <property type="entry name" value="BTB"/>
    <property type="match status" value="1"/>
</dbReference>
<evidence type="ECO:0000256" key="4">
    <source>
        <dbReference type="SAM" id="MobiDB-lite"/>
    </source>
</evidence>
<comment type="pathway">
    <text evidence="2">Protein modification; protein ubiquitination.</text>
</comment>
<dbReference type="OrthoDB" id="45365at2759"/>
<evidence type="ECO:0000256" key="1">
    <source>
        <dbReference type="ARBA" id="ARBA00002668"/>
    </source>
</evidence>
<dbReference type="Gene3D" id="2.60.210.10">
    <property type="entry name" value="Apoptosis, Tumor Necrosis Factor Receptor Associated Protein 2, Chain A"/>
    <property type="match status" value="1"/>
</dbReference>
<dbReference type="CDD" id="cd18186">
    <property type="entry name" value="BTB_POZ_ZBTB_KLHL-like"/>
    <property type="match status" value="1"/>
</dbReference>
<dbReference type="Proteomes" id="UP000265515">
    <property type="component" value="Unassembled WGS sequence"/>
</dbReference>
<evidence type="ECO:0000313" key="7">
    <source>
        <dbReference type="Proteomes" id="UP000265515"/>
    </source>
</evidence>
<dbReference type="STRING" id="69332.A0A388K774"/>
<dbReference type="AlphaFoldDB" id="A0A388K774"/>
<feature type="domain" description="BTB" evidence="5">
    <location>
        <begin position="114"/>
        <end position="174"/>
    </location>
</feature>
<gene>
    <name evidence="6" type="ORF">CBR_g54193</name>
</gene>
<dbReference type="SUPFAM" id="SSF49599">
    <property type="entry name" value="TRAF domain-like"/>
    <property type="match status" value="1"/>
</dbReference>
<comment type="function">
    <text evidence="1">May act as a substrate-specific adapter of an E3 ubiquitin-protein ligase complex (CUL3-RBX1-BTB) which mediates the ubiquitination and subsequent proteasomal degradation of target proteins.</text>
</comment>
<organism evidence="6 7">
    <name type="scientific">Chara braunii</name>
    <name type="common">Braun's stonewort</name>
    <dbReference type="NCBI Taxonomy" id="69332"/>
    <lineage>
        <taxon>Eukaryota</taxon>
        <taxon>Viridiplantae</taxon>
        <taxon>Streptophyta</taxon>
        <taxon>Charophyceae</taxon>
        <taxon>Charales</taxon>
        <taxon>Characeae</taxon>
        <taxon>Chara</taxon>
    </lineage>
</organism>
<feature type="region of interest" description="Disordered" evidence="4">
    <location>
        <begin position="1"/>
        <end position="28"/>
    </location>
</feature>
<dbReference type="Pfam" id="PF07707">
    <property type="entry name" value="BACK"/>
    <property type="match status" value="1"/>
</dbReference>
<comment type="caution">
    <text evidence="6">The sequence shown here is derived from an EMBL/GenBank/DDBJ whole genome shotgun (WGS) entry which is preliminary data.</text>
</comment>
<dbReference type="PANTHER" id="PTHR46336:SF3">
    <property type="entry name" value="BTB_POZ DOMAIN-CONTAINING PROTEIN POB1"/>
    <property type="match status" value="1"/>
</dbReference>
<feature type="region of interest" description="Disordered" evidence="4">
    <location>
        <begin position="69"/>
        <end position="95"/>
    </location>
</feature>
<dbReference type="Gene3D" id="1.25.40.420">
    <property type="match status" value="1"/>
</dbReference>
<proteinExistence type="predicted"/>
<dbReference type="Pfam" id="PF00651">
    <property type="entry name" value="BTB"/>
    <property type="match status" value="1"/>
</dbReference>
<dbReference type="InterPro" id="IPR045890">
    <property type="entry name" value="POB1-like"/>
</dbReference>
<dbReference type="SMART" id="SM00225">
    <property type="entry name" value="BTB"/>
    <property type="match status" value="1"/>
</dbReference>
<dbReference type="InterPro" id="IPR008974">
    <property type="entry name" value="TRAF-like"/>
</dbReference>
<dbReference type="Gene3D" id="3.30.710.10">
    <property type="entry name" value="Potassium Channel Kv1.1, Chain A"/>
    <property type="match status" value="1"/>
</dbReference>
<dbReference type="InterPro" id="IPR000210">
    <property type="entry name" value="BTB/POZ_dom"/>
</dbReference>
<evidence type="ECO:0000256" key="3">
    <source>
        <dbReference type="ARBA" id="ARBA00022786"/>
    </source>
</evidence>
<dbReference type="FunFam" id="1.25.40.420:FF:000008">
    <property type="entry name" value="BTB/POZ domain-containing protein POB1"/>
    <property type="match status" value="1"/>
</dbReference>
<accession>A0A388K774</accession>
<reference evidence="6 7" key="1">
    <citation type="journal article" date="2018" name="Cell">
        <title>The Chara Genome: Secondary Complexity and Implications for Plant Terrestrialization.</title>
        <authorList>
            <person name="Nishiyama T."/>
            <person name="Sakayama H."/>
            <person name="Vries J.D."/>
            <person name="Buschmann H."/>
            <person name="Saint-Marcoux D."/>
            <person name="Ullrich K.K."/>
            <person name="Haas F.B."/>
            <person name="Vanderstraeten L."/>
            <person name="Becker D."/>
            <person name="Lang D."/>
            <person name="Vosolsobe S."/>
            <person name="Rombauts S."/>
            <person name="Wilhelmsson P.K.I."/>
            <person name="Janitza P."/>
            <person name="Kern R."/>
            <person name="Heyl A."/>
            <person name="Rumpler F."/>
            <person name="Villalobos L.I.A.C."/>
            <person name="Clay J.M."/>
            <person name="Skokan R."/>
            <person name="Toyoda A."/>
            <person name="Suzuki Y."/>
            <person name="Kagoshima H."/>
            <person name="Schijlen E."/>
            <person name="Tajeshwar N."/>
            <person name="Catarino B."/>
            <person name="Hetherington A.J."/>
            <person name="Saltykova A."/>
            <person name="Bonnot C."/>
            <person name="Breuninger H."/>
            <person name="Symeonidi A."/>
            <person name="Radhakrishnan G.V."/>
            <person name="Van Nieuwerburgh F."/>
            <person name="Deforce D."/>
            <person name="Chang C."/>
            <person name="Karol K.G."/>
            <person name="Hedrich R."/>
            <person name="Ulvskov P."/>
            <person name="Glockner G."/>
            <person name="Delwiche C.F."/>
            <person name="Petrasek J."/>
            <person name="Van de Peer Y."/>
            <person name="Friml J."/>
            <person name="Beilby M."/>
            <person name="Dolan L."/>
            <person name="Kohara Y."/>
            <person name="Sugano S."/>
            <person name="Fujiyama A."/>
            <person name="Delaux P.-M."/>
            <person name="Quint M."/>
            <person name="TheiBen G."/>
            <person name="Hagemann M."/>
            <person name="Harholt J."/>
            <person name="Dunand C."/>
            <person name="Zachgo S."/>
            <person name="Langdale J."/>
            <person name="Maumus F."/>
            <person name="Straeten D.V.D."/>
            <person name="Gould S.B."/>
            <person name="Rensing S.A."/>
        </authorList>
    </citation>
    <scope>NUCLEOTIDE SEQUENCE [LARGE SCALE GENOMIC DNA]</scope>
    <source>
        <strain evidence="6 7">S276</strain>
    </source>
</reference>
<feature type="compositionally biased region" description="Polar residues" evidence="4">
    <location>
        <begin position="10"/>
        <end position="22"/>
    </location>
</feature>
<name>A0A388K774_CHABU</name>